<sequence>MTAWLLLLVLSSPAPDTASLYCQRADRAAFSEQATVAVKDIRYHPRYCLMAKREPAEGALITHSEHAGRMIRRLSRAMRQLTPEDQVALADAVMYRASRRFWLSVPPHSQGSVVAAALRENDRVMYFGLRFFQPEQQVLLDDWWAYLQQGDFQRSYQPHITRLAESILYNELARARAAAAERQQFHCSLGTTLSDLPGHRAVFPALFSPRYCLMLKPSTAEAQYLAPLTVEGLGTRFMDALTKLETVEQQANFIDLFLRTLSRLNWTSMELPAQHAAEQGTIRVHFASNRPERLQQPYLEIQLFGEETNAELAHTLLQLQLTEQFRYPWPIPRLVDLVLFASEAEQPRAPAPAD</sequence>
<dbReference type="EMBL" id="JAUGZK010000012">
    <property type="protein sequence ID" value="MEE2025438.1"/>
    <property type="molecule type" value="Genomic_DNA"/>
</dbReference>
<proteinExistence type="predicted"/>
<dbReference type="Proteomes" id="UP001339167">
    <property type="component" value="Unassembled WGS sequence"/>
</dbReference>
<evidence type="ECO:0000313" key="1">
    <source>
        <dbReference type="EMBL" id="MEE2025438.1"/>
    </source>
</evidence>
<accession>A0ABU7JIA5</accession>
<comment type="caution">
    <text evidence="1">The sequence shown here is derived from an EMBL/GenBank/DDBJ whole genome shotgun (WGS) entry which is preliminary data.</text>
</comment>
<keyword evidence="2" id="KW-1185">Reference proteome</keyword>
<protein>
    <submittedName>
        <fullName evidence="1">Uncharacterized protein</fullName>
    </submittedName>
</protein>
<organism evidence="1 2">
    <name type="scientific">Alkalimonas mucilaginosa</name>
    <dbReference type="NCBI Taxonomy" id="3057676"/>
    <lineage>
        <taxon>Bacteria</taxon>
        <taxon>Pseudomonadati</taxon>
        <taxon>Pseudomonadota</taxon>
        <taxon>Gammaproteobacteria</taxon>
        <taxon>Alkalimonas</taxon>
    </lineage>
</organism>
<reference evidence="1 2" key="1">
    <citation type="submission" date="2023-06" db="EMBL/GenBank/DDBJ databases">
        <title>Alkalimonas sp., MEB004 an alkaliphilic bacterium isolated from Lonar Lake, India.</title>
        <authorList>
            <person name="Joshi A."/>
            <person name="Thite S."/>
        </authorList>
    </citation>
    <scope>NUCLEOTIDE SEQUENCE [LARGE SCALE GENOMIC DNA]</scope>
    <source>
        <strain evidence="1 2">MEB004</strain>
    </source>
</reference>
<name>A0ABU7JIA5_9GAMM</name>
<evidence type="ECO:0000313" key="2">
    <source>
        <dbReference type="Proteomes" id="UP001339167"/>
    </source>
</evidence>
<gene>
    <name evidence="1" type="ORF">QWF21_14470</name>
</gene>
<dbReference type="RefSeq" id="WP_330088753.1">
    <property type="nucleotide sequence ID" value="NZ_JAUGZK010000012.1"/>
</dbReference>